<protein>
    <submittedName>
        <fullName evidence="4">Sugar phosphate isomerase/epimerase</fullName>
    </submittedName>
</protein>
<dbReference type="InterPro" id="IPR006311">
    <property type="entry name" value="TAT_signal"/>
</dbReference>
<dbReference type="Proteomes" id="UP000276309">
    <property type="component" value="Chromosome"/>
</dbReference>
<dbReference type="OrthoDB" id="263912at2"/>
<accession>A0A3G2LAI9</accession>
<feature type="coiled-coil region" evidence="1">
    <location>
        <begin position="117"/>
        <end position="144"/>
    </location>
</feature>
<dbReference type="PANTHER" id="PTHR12110">
    <property type="entry name" value="HYDROXYPYRUVATE ISOMERASE"/>
    <property type="match status" value="1"/>
</dbReference>
<evidence type="ECO:0000313" key="4">
    <source>
        <dbReference type="EMBL" id="AYN69223.1"/>
    </source>
</evidence>
<dbReference type="SUPFAM" id="SSF51658">
    <property type="entry name" value="Xylose isomerase-like"/>
    <property type="match status" value="1"/>
</dbReference>
<dbReference type="RefSeq" id="WP_121850229.1">
    <property type="nucleotide sequence ID" value="NZ_CP032050.1"/>
</dbReference>
<dbReference type="InterPro" id="IPR036237">
    <property type="entry name" value="Xyl_isomerase-like_sf"/>
</dbReference>
<keyword evidence="5" id="KW-1185">Reference proteome</keyword>
<evidence type="ECO:0000313" key="5">
    <source>
        <dbReference type="Proteomes" id="UP000276309"/>
    </source>
</evidence>
<keyword evidence="4" id="KW-0413">Isomerase</keyword>
<proteinExistence type="predicted"/>
<dbReference type="Gene3D" id="3.20.20.150">
    <property type="entry name" value="Divalent-metal-dependent TIM barrel enzymes"/>
    <property type="match status" value="1"/>
</dbReference>
<dbReference type="InterPro" id="IPR013022">
    <property type="entry name" value="Xyl_isomerase-like_TIM-brl"/>
</dbReference>
<evidence type="ECO:0000256" key="2">
    <source>
        <dbReference type="SAM" id="SignalP"/>
    </source>
</evidence>
<feature type="signal peptide" evidence="2">
    <location>
        <begin position="1"/>
        <end position="31"/>
    </location>
</feature>
<evidence type="ECO:0000256" key="1">
    <source>
        <dbReference type="SAM" id="Coils"/>
    </source>
</evidence>
<dbReference type="KEGG" id="emar:D1013_18435"/>
<reference evidence="4 5" key="1">
    <citation type="submission" date="2018-08" db="EMBL/GenBank/DDBJ databases">
        <title>The reduced genetic potential of extracellular carbohydrate catabolism in Euzebyella marina RN62, a Flavobacteriia bacterium isolated from the hadal water.</title>
        <authorList>
            <person name="Xue C."/>
        </authorList>
    </citation>
    <scope>NUCLEOTIDE SEQUENCE [LARGE SCALE GENOMIC DNA]</scope>
    <source>
        <strain evidence="4 5">RN62</strain>
    </source>
</reference>
<sequence length="349" mass="38873">MKNNQLNRRKFLATGILASAGLALKPSPLFCAPSIVRNLKKPNSLINGVQIGVITYSFRSMPDQSAEATLKYVTDSGISAIELMGDPAESFAGKPESPIDRRAFYGLMRAKRDGNITEDQEIELADLQAQAKAYGAQVAEWRKNMSMNSFEKLRKMYNDAGVSIYAFKPSAFGKDNSDAEIDWGMKAAKILGASHVTVEHPSDDTHTQRLGKIAKENKVYMAYHGHEQQTPTFWDTALKQSEYNALNLDLGHFVAAGNSQPLEIIKSKHQHIKSMHMKDRQTPAHDKGNLVWGTGDTPLEEALQLMRDQKYKFPGTIELEYEIPVGSNAVQEVQKCLAYCKKALDKRAH</sequence>
<dbReference type="Pfam" id="PF01261">
    <property type="entry name" value="AP_endonuc_2"/>
    <property type="match status" value="1"/>
</dbReference>
<organism evidence="4 5">
    <name type="scientific">Euzebyella marina</name>
    <dbReference type="NCBI Taxonomy" id="1761453"/>
    <lineage>
        <taxon>Bacteria</taxon>
        <taxon>Pseudomonadati</taxon>
        <taxon>Bacteroidota</taxon>
        <taxon>Flavobacteriia</taxon>
        <taxon>Flavobacteriales</taxon>
        <taxon>Flavobacteriaceae</taxon>
        <taxon>Euzebyella</taxon>
    </lineage>
</organism>
<keyword evidence="1" id="KW-0175">Coiled coil</keyword>
<dbReference type="EMBL" id="CP032050">
    <property type="protein sequence ID" value="AYN69223.1"/>
    <property type="molecule type" value="Genomic_DNA"/>
</dbReference>
<feature type="chain" id="PRO_5018123559" evidence="2">
    <location>
        <begin position="32"/>
        <end position="349"/>
    </location>
</feature>
<gene>
    <name evidence="4" type="ORF">D1013_18435</name>
</gene>
<dbReference type="PROSITE" id="PS51318">
    <property type="entry name" value="TAT"/>
    <property type="match status" value="1"/>
</dbReference>
<feature type="domain" description="Xylose isomerase-like TIM barrel" evidence="3">
    <location>
        <begin position="129"/>
        <end position="325"/>
    </location>
</feature>
<name>A0A3G2LAI9_9FLAO</name>
<keyword evidence="2" id="KW-0732">Signal</keyword>
<dbReference type="AlphaFoldDB" id="A0A3G2LAI9"/>
<dbReference type="GO" id="GO:0016853">
    <property type="term" value="F:isomerase activity"/>
    <property type="evidence" value="ECO:0007669"/>
    <property type="project" value="UniProtKB-KW"/>
</dbReference>
<dbReference type="InterPro" id="IPR050312">
    <property type="entry name" value="IolE/XylAMocC-like"/>
</dbReference>
<evidence type="ECO:0000259" key="3">
    <source>
        <dbReference type="Pfam" id="PF01261"/>
    </source>
</evidence>